<comment type="domain">
    <text evidence="12">Consists of two distinct domains, a catalytic core and a N-terminal extension that is involved in tRNA binding.</text>
</comment>
<evidence type="ECO:0000259" key="16">
    <source>
        <dbReference type="PROSITE" id="PS50862"/>
    </source>
</evidence>
<keyword evidence="8 12" id="KW-0648">Protein biosynthesis</keyword>
<dbReference type="EMBL" id="JBHTAA010000001">
    <property type="protein sequence ID" value="MFC7202779.1"/>
    <property type="molecule type" value="Genomic_DNA"/>
</dbReference>
<dbReference type="PROSITE" id="PS50862">
    <property type="entry name" value="AA_TRNA_LIGASE_II"/>
    <property type="match status" value="1"/>
</dbReference>
<evidence type="ECO:0000256" key="7">
    <source>
        <dbReference type="ARBA" id="ARBA00022840"/>
    </source>
</evidence>
<comment type="catalytic activity">
    <reaction evidence="10 12">
        <text>tRNA(Sec) + L-serine + ATP = L-seryl-tRNA(Sec) + AMP + diphosphate + H(+)</text>
        <dbReference type="Rhea" id="RHEA:42580"/>
        <dbReference type="Rhea" id="RHEA-COMP:9742"/>
        <dbReference type="Rhea" id="RHEA-COMP:10128"/>
        <dbReference type="ChEBI" id="CHEBI:15378"/>
        <dbReference type="ChEBI" id="CHEBI:30616"/>
        <dbReference type="ChEBI" id="CHEBI:33019"/>
        <dbReference type="ChEBI" id="CHEBI:33384"/>
        <dbReference type="ChEBI" id="CHEBI:78442"/>
        <dbReference type="ChEBI" id="CHEBI:78533"/>
        <dbReference type="ChEBI" id="CHEBI:456215"/>
        <dbReference type="EC" id="6.1.1.11"/>
    </reaction>
</comment>
<comment type="caution">
    <text evidence="17">The sequence shown here is derived from an EMBL/GenBank/DDBJ whole genome shotgun (WGS) entry which is preliminary data.</text>
</comment>
<dbReference type="Pfam" id="PF00587">
    <property type="entry name" value="tRNA-synt_2b"/>
    <property type="match status" value="1"/>
</dbReference>
<comment type="subcellular location">
    <subcellularLocation>
        <location evidence="1 12">Cytoplasm</location>
    </subcellularLocation>
</comment>
<dbReference type="Gene3D" id="3.30.930.10">
    <property type="entry name" value="Bira Bifunctional Protein, Domain 2"/>
    <property type="match status" value="1"/>
</dbReference>
<evidence type="ECO:0000256" key="4">
    <source>
        <dbReference type="ARBA" id="ARBA00022490"/>
    </source>
</evidence>
<dbReference type="PANTHER" id="PTHR43697:SF1">
    <property type="entry name" value="SERINE--TRNA LIGASE"/>
    <property type="match status" value="1"/>
</dbReference>
<evidence type="ECO:0000256" key="9">
    <source>
        <dbReference type="ARBA" id="ARBA00023146"/>
    </source>
</evidence>
<dbReference type="HAMAP" id="MF_00176">
    <property type="entry name" value="Ser_tRNA_synth_type1"/>
    <property type="match status" value="1"/>
</dbReference>
<feature type="binding site" evidence="12">
    <location>
        <begin position="241"/>
        <end position="243"/>
    </location>
    <ligand>
        <name>L-serine</name>
        <dbReference type="ChEBI" id="CHEBI:33384"/>
    </ligand>
</feature>
<dbReference type="InterPro" id="IPR033729">
    <property type="entry name" value="SerRS_core"/>
</dbReference>
<dbReference type="GO" id="GO:0004828">
    <property type="term" value="F:serine-tRNA ligase activity"/>
    <property type="evidence" value="ECO:0007669"/>
    <property type="project" value="UniProtKB-UniRule"/>
</dbReference>
<dbReference type="PRINTS" id="PR00981">
    <property type="entry name" value="TRNASYNTHSER"/>
</dbReference>
<keyword evidence="18" id="KW-1185">Reference proteome</keyword>
<feature type="binding site" evidence="14">
    <location>
        <begin position="288"/>
        <end position="291"/>
    </location>
    <ligand>
        <name>ATP</name>
        <dbReference type="ChEBI" id="CHEBI:30616"/>
    </ligand>
</feature>
<dbReference type="RefSeq" id="WP_390222069.1">
    <property type="nucleotide sequence ID" value="NZ_JBHTAA010000001.1"/>
</dbReference>
<evidence type="ECO:0000256" key="11">
    <source>
        <dbReference type="ARBA" id="ARBA00048823"/>
    </source>
</evidence>
<gene>
    <name evidence="12 17" type="primary">serS</name>
    <name evidence="17" type="ORF">ACFQJC_04580</name>
</gene>
<accession>A0ABD5ZBW8</accession>
<comment type="subunit">
    <text evidence="12">Homodimer. The tRNA molecule binds across the dimer.</text>
</comment>
<name>A0ABD5ZBW8_9EURY</name>
<dbReference type="AlphaFoldDB" id="A0ABD5ZBW8"/>
<dbReference type="GO" id="GO:0005524">
    <property type="term" value="F:ATP binding"/>
    <property type="evidence" value="ECO:0007669"/>
    <property type="project" value="UniProtKB-UniRule"/>
</dbReference>
<comment type="function">
    <text evidence="12">Catalyzes the attachment of serine to tRNA(Ser). Is also able to aminoacylate tRNA(Sec) with serine, to form the misacylated tRNA L-seryl-tRNA(Sec), which will be further converted into selenocysteinyl-tRNA(Sec).</text>
</comment>
<feature type="coiled-coil region" evidence="15">
    <location>
        <begin position="67"/>
        <end position="104"/>
    </location>
</feature>
<dbReference type="GO" id="GO:0006434">
    <property type="term" value="P:seryl-tRNA aminoacylation"/>
    <property type="evidence" value="ECO:0007669"/>
    <property type="project" value="UniProtKB-UniRule"/>
</dbReference>
<dbReference type="NCBIfam" id="TIGR00414">
    <property type="entry name" value="serS"/>
    <property type="match status" value="1"/>
</dbReference>
<feature type="binding site" evidence="13">
    <location>
        <position position="272"/>
    </location>
    <ligand>
        <name>L-serine</name>
        <dbReference type="ChEBI" id="CHEBI:33384"/>
    </ligand>
</feature>
<evidence type="ECO:0000256" key="3">
    <source>
        <dbReference type="ARBA" id="ARBA00010728"/>
    </source>
</evidence>
<feature type="binding site" evidence="13">
    <location>
        <position position="241"/>
    </location>
    <ligand>
        <name>L-serine</name>
        <dbReference type="ChEBI" id="CHEBI:33384"/>
    </ligand>
</feature>
<evidence type="ECO:0000313" key="17">
    <source>
        <dbReference type="EMBL" id="MFC7202779.1"/>
    </source>
</evidence>
<dbReference type="InterPro" id="IPR002314">
    <property type="entry name" value="aa-tRNA-synt_IIb"/>
</dbReference>
<feature type="binding site" evidence="13">
    <location>
        <position position="402"/>
    </location>
    <ligand>
        <name>L-serine</name>
        <dbReference type="ChEBI" id="CHEBI:33384"/>
    </ligand>
</feature>
<evidence type="ECO:0000256" key="5">
    <source>
        <dbReference type="ARBA" id="ARBA00022598"/>
    </source>
</evidence>
<keyword evidence="5 12" id="KW-0436">Ligase</keyword>
<evidence type="ECO:0000256" key="2">
    <source>
        <dbReference type="ARBA" id="ARBA00005045"/>
    </source>
</evidence>
<feature type="domain" description="Aminoacyl-transfer RNA synthetases class-II family profile" evidence="16">
    <location>
        <begin position="138"/>
        <end position="429"/>
    </location>
</feature>
<evidence type="ECO:0000256" key="14">
    <source>
        <dbReference type="PIRSR" id="PIRSR001529-2"/>
    </source>
</evidence>
<dbReference type="InterPro" id="IPR042103">
    <property type="entry name" value="SerRS_1_N_sf"/>
</dbReference>
<reference evidence="17 18" key="1">
    <citation type="journal article" date="2019" name="Int. J. Syst. Evol. Microbiol.">
        <title>The Global Catalogue of Microorganisms (GCM) 10K type strain sequencing project: providing services to taxonomists for standard genome sequencing and annotation.</title>
        <authorList>
            <consortium name="The Broad Institute Genomics Platform"/>
            <consortium name="The Broad Institute Genome Sequencing Center for Infectious Disease"/>
            <person name="Wu L."/>
            <person name="Ma J."/>
        </authorList>
    </citation>
    <scope>NUCLEOTIDE SEQUENCE [LARGE SCALE GENOMIC DNA]</scope>
    <source>
        <strain evidence="17 18">DSM 29988</strain>
    </source>
</reference>
<dbReference type="InterPro" id="IPR010978">
    <property type="entry name" value="tRNA-bd_arm"/>
</dbReference>
<evidence type="ECO:0000256" key="13">
    <source>
        <dbReference type="PIRSR" id="PIRSR001529-1"/>
    </source>
</evidence>
<proteinExistence type="inferred from homology"/>
<evidence type="ECO:0000256" key="15">
    <source>
        <dbReference type="SAM" id="Coils"/>
    </source>
</evidence>
<keyword evidence="4 12" id="KW-0963">Cytoplasm</keyword>
<dbReference type="InterPro" id="IPR015866">
    <property type="entry name" value="Ser-tRNA-synth_1_N"/>
</dbReference>
<dbReference type="Gene3D" id="1.10.287.40">
    <property type="entry name" value="Serine-tRNA synthetase, tRNA binding domain"/>
    <property type="match status" value="1"/>
</dbReference>
<comment type="catalytic activity">
    <reaction evidence="11 12">
        <text>tRNA(Ser) + L-serine + ATP = L-seryl-tRNA(Ser) + AMP + diphosphate + H(+)</text>
        <dbReference type="Rhea" id="RHEA:12292"/>
        <dbReference type="Rhea" id="RHEA-COMP:9669"/>
        <dbReference type="Rhea" id="RHEA-COMP:9703"/>
        <dbReference type="ChEBI" id="CHEBI:15378"/>
        <dbReference type="ChEBI" id="CHEBI:30616"/>
        <dbReference type="ChEBI" id="CHEBI:33019"/>
        <dbReference type="ChEBI" id="CHEBI:33384"/>
        <dbReference type="ChEBI" id="CHEBI:78442"/>
        <dbReference type="ChEBI" id="CHEBI:78533"/>
        <dbReference type="ChEBI" id="CHEBI:456215"/>
        <dbReference type="EC" id="6.1.1.11"/>
    </reaction>
</comment>
<dbReference type="SUPFAM" id="SSF55681">
    <property type="entry name" value="Class II aaRS and biotin synthetases"/>
    <property type="match status" value="1"/>
</dbReference>
<dbReference type="Pfam" id="PF02403">
    <property type="entry name" value="Seryl_tRNA_N"/>
    <property type="match status" value="1"/>
</dbReference>
<evidence type="ECO:0000256" key="10">
    <source>
        <dbReference type="ARBA" id="ARBA00047929"/>
    </source>
</evidence>
<keyword evidence="15" id="KW-0175">Coiled coil</keyword>
<evidence type="ECO:0000256" key="8">
    <source>
        <dbReference type="ARBA" id="ARBA00022917"/>
    </source>
</evidence>
<keyword evidence="7 12" id="KW-0067">ATP-binding</keyword>
<dbReference type="CDD" id="cd00770">
    <property type="entry name" value="SerRS_core"/>
    <property type="match status" value="1"/>
</dbReference>
<sequence>MIDRKLLRDEPERLRDALDARGADVDLDHLIDVYDEWRSLKATGDDLRHERNEVSQKIGTLKQEGKDEEAQAAIDRSSELKEELQELETRADQLEAELDERLLELPNIPNESVPVGADESDNEEVRRVGFDDLRELPDEVTPHYELGERLDIIDEARGAKTTGSGFYFLKGEGAMLEHALIQFMLDVHREQDYVDIFPPVPVKTTSMVGTGQLPKFAEDAYRIGGSETEGYEDDDLWLCPTAEVPVTNMYADDILLKEDLPLKHQAYTPNFRREAGEHGTETRGIVRVHQFNKVELVNFVEPEDSYDRLEALLDEAAEVLDRLGLPYRVLSLCTGDLTFASAKTYDLEVWAPGTESDNAPEQGGRWLEVSSASNFEDFQARRAGLRYRPERHESAEYLHTLNASGTAVGRIMVALLEYYQNEDGTVDVPEVLQPYMGGLEVIEGHEPVGEAAVGAGKKE</sequence>
<feature type="binding site" evidence="12">
    <location>
        <position position="404"/>
    </location>
    <ligand>
        <name>L-serine</name>
        <dbReference type="ChEBI" id="CHEBI:33384"/>
    </ligand>
</feature>
<comment type="similarity">
    <text evidence="3 12">Belongs to the class-II aminoacyl-tRNA synthetase family. Type-1 seryl-tRNA synthetase subfamily.</text>
</comment>
<organism evidence="17 18">
    <name type="scientific">Haloferax namakaokahaiae</name>
    <dbReference type="NCBI Taxonomy" id="1748331"/>
    <lineage>
        <taxon>Archaea</taxon>
        <taxon>Methanobacteriati</taxon>
        <taxon>Methanobacteriota</taxon>
        <taxon>Stenosarchaea group</taxon>
        <taxon>Halobacteria</taxon>
        <taxon>Halobacteriales</taxon>
        <taxon>Haloferacaceae</taxon>
        <taxon>Haloferax</taxon>
    </lineage>
</organism>
<dbReference type="GO" id="GO:0005737">
    <property type="term" value="C:cytoplasm"/>
    <property type="evidence" value="ECO:0007669"/>
    <property type="project" value="UniProtKB-SubCell"/>
</dbReference>
<feature type="binding site" evidence="12 13">
    <location>
        <position position="295"/>
    </location>
    <ligand>
        <name>L-serine</name>
        <dbReference type="ChEBI" id="CHEBI:33384"/>
    </ligand>
</feature>
<dbReference type="GO" id="GO:0016260">
    <property type="term" value="P:selenocysteine biosynthetic process"/>
    <property type="evidence" value="ECO:0007669"/>
    <property type="project" value="UniProtKB-UniRule"/>
</dbReference>
<dbReference type="PIRSF" id="PIRSF001529">
    <property type="entry name" value="Ser-tRNA-synth_IIa"/>
    <property type="match status" value="1"/>
</dbReference>
<protein>
    <recommendedName>
        <fullName evidence="12">Serine--tRNA ligase</fullName>
        <ecNumber evidence="12">6.1.1.11</ecNumber>
    </recommendedName>
    <alternativeName>
        <fullName evidence="12">Seryl-tRNA synthetase</fullName>
        <shortName evidence="12">SerRS</shortName>
    </alternativeName>
    <alternativeName>
        <fullName evidence="12">Seryl-tRNA(Ser/Sec) synthetase</fullName>
    </alternativeName>
</protein>
<dbReference type="InterPro" id="IPR006195">
    <property type="entry name" value="aa-tRNA-synth_II"/>
</dbReference>
<dbReference type="PANTHER" id="PTHR43697">
    <property type="entry name" value="SERYL-TRNA SYNTHETASE"/>
    <property type="match status" value="1"/>
</dbReference>
<dbReference type="EC" id="6.1.1.11" evidence="12"/>
<dbReference type="InterPro" id="IPR002317">
    <property type="entry name" value="Ser-tRNA-ligase_type_1"/>
</dbReference>
<feature type="binding site" evidence="12">
    <location>
        <position position="288"/>
    </location>
    <ligand>
        <name>ATP</name>
        <dbReference type="ChEBI" id="CHEBI:30616"/>
    </ligand>
</feature>
<keyword evidence="9 12" id="KW-0030">Aminoacyl-tRNA synthetase</keyword>
<evidence type="ECO:0000313" key="18">
    <source>
        <dbReference type="Proteomes" id="UP001596481"/>
    </source>
</evidence>
<feature type="binding site" evidence="12 14">
    <location>
        <begin position="368"/>
        <end position="371"/>
    </location>
    <ligand>
        <name>ATP</name>
        <dbReference type="ChEBI" id="CHEBI:30616"/>
    </ligand>
</feature>
<dbReference type="InterPro" id="IPR045864">
    <property type="entry name" value="aa-tRNA-synth_II/BPL/LPL"/>
</dbReference>
<evidence type="ECO:0000256" key="6">
    <source>
        <dbReference type="ARBA" id="ARBA00022741"/>
    </source>
</evidence>
<evidence type="ECO:0000256" key="1">
    <source>
        <dbReference type="ARBA" id="ARBA00004496"/>
    </source>
</evidence>
<comment type="pathway">
    <text evidence="2 12">Aminoacyl-tRNA biosynthesis; selenocysteinyl-tRNA(Sec) biosynthesis; L-seryl-tRNA(Sec) from L-serine and tRNA(Sec): step 1/1.</text>
</comment>
<evidence type="ECO:0000256" key="12">
    <source>
        <dbReference type="HAMAP-Rule" id="MF_00176"/>
    </source>
</evidence>
<keyword evidence="6 12" id="KW-0547">Nucleotide-binding</keyword>
<dbReference type="SUPFAM" id="SSF46589">
    <property type="entry name" value="tRNA-binding arm"/>
    <property type="match status" value="1"/>
</dbReference>
<feature type="binding site" evidence="12 14">
    <location>
        <begin position="272"/>
        <end position="274"/>
    </location>
    <ligand>
        <name>ATP</name>
        <dbReference type="ChEBI" id="CHEBI:30616"/>
    </ligand>
</feature>
<dbReference type="Proteomes" id="UP001596481">
    <property type="component" value="Unassembled WGS sequence"/>
</dbReference>